<sequence>MSLRIANAQQHSRILSVGVYRPTRVVPNSEVIGPINSSDEWIVTRSGIRTRRFADDTESLGDMAVSAAEKALSQAGIDGRDVSLVLLATMSNLNQAPPLSAEVAYRIGATEAGAADIGVACAGLCYGVSMASDAIRVGSARYAVVVGTERMSDIIDPADRSTAFIFGDGAGAVVLGPATRPGIGPTIWGADGSRGDAIKQDSFLELRRDPTAPWPTLRMAGPEVFRWAVTSMVEVAQQALAAAGVTVEDLGAFIPHQANRRITDSLAKSLKLPEHVAVAHNVVWDGNTSAASVPLAMEALLSSDAAHSGDLALLMGFGSGLSYAAQVVELP</sequence>
<dbReference type="NCBIfam" id="NF006829">
    <property type="entry name" value="PRK09352.1"/>
    <property type="match status" value="1"/>
</dbReference>
<dbReference type="InterPro" id="IPR013751">
    <property type="entry name" value="ACP_syn_III_N"/>
</dbReference>
<evidence type="ECO:0000256" key="6">
    <source>
        <dbReference type="ARBA" id="ARBA00022832"/>
    </source>
</evidence>
<organism evidence="12 13">
    <name type="scientific">Solihabitans fulvus</name>
    <dbReference type="NCBI Taxonomy" id="1892852"/>
    <lineage>
        <taxon>Bacteria</taxon>
        <taxon>Bacillati</taxon>
        <taxon>Actinomycetota</taxon>
        <taxon>Actinomycetes</taxon>
        <taxon>Pseudonocardiales</taxon>
        <taxon>Pseudonocardiaceae</taxon>
        <taxon>Solihabitans</taxon>
    </lineage>
</organism>
<keyword evidence="9" id="KW-0012">Acyltransferase</keyword>
<reference evidence="12 13" key="1">
    <citation type="submission" date="2019-09" db="EMBL/GenBank/DDBJ databases">
        <title>Goodfellowia gen. nov., a new genus of the Pseudonocardineae related to Actinoalloteichus, containing Goodfellowia coeruleoviolacea gen. nov., comb. nov. gen. nov., comb. nov.</title>
        <authorList>
            <person name="Labeda D."/>
        </authorList>
    </citation>
    <scope>NUCLEOTIDE SEQUENCE [LARGE SCALE GENOMIC DNA]</scope>
    <source>
        <strain evidence="12 13">AN110305</strain>
    </source>
</reference>
<dbReference type="SUPFAM" id="SSF53901">
    <property type="entry name" value="Thiolase-like"/>
    <property type="match status" value="1"/>
</dbReference>
<keyword evidence="7" id="KW-0443">Lipid metabolism</keyword>
<feature type="domain" description="Beta-ketoacyl-[acyl-carrier-protein] synthase III N-terminal" evidence="11">
    <location>
        <begin position="116"/>
        <end position="192"/>
    </location>
</feature>
<comment type="caution">
    <text evidence="12">The sequence shown here is derived from an EMBL/GenBank/DDBJ whole genome shotgun (WGS) entry which is preliminary data.</text>
</comment>
<evidence type="ECO:0000256" key="7">
    <source>
        <dbReference type="ARBA" id="ARBA00023098"/>
    </source>
</evidence>
<keyword evidence="13" id="KW-1185">Reference proteome</keyword>
<dbReference type="InterPro" id="IPR013747">
    <property type="entry name" value="ACP_syn_III_C"/>
</dbReference>
<evidence type="ECO:0000259" key="10">
    <source>
        <dbReference type="Pfam" id="PF08541"/>
    </source>
</evidence>
<dbReference type="PANTHER" id="PTHR34069:SF2">
    <property type="entry name" value="BETA-KETOACYL-[ACYL-CARRIER-PROTEIN] SYNTHASE III"/>
    <property type="match status" value="1"/>
</dbReference>
<dbReference type="PANTHER" id="PTHR34069">
    <property type="entry name" value="3-OXOACYL-[ACYL-CARRIER-PROTEIN] SYNTHASE 3"/>
    <property type="match status" value="1"/>
</dbReference>
<accession>A0A5B2WFP1</accession>
<dbReference type="Proteomes" id="UP000323454">
    <property type="component" value="Unassembled WGS sequence"/>
</dbReference>
<evidence type="ECO:0000259" key="11">
    <source>
        <dbReference type="Pfam" id="PF08545"/>
    </source>
</evidence>
<dbReference type="AlphaFoldDB" id="A0A5B2WFP1"/>
<dbReference type="InterPro" id="IPR016039">
    <property type="entry name" value="Thiolase-like"/>
</dbReference>
<dbReference type="InterPro" id="IPR004655">
    <property type="entry name" value="FabH"/>
</dbReference>
<evidence type="ECO:0000256" key="1">
    <source>
        <dbReference type="ARBA" id="ARBA00005189"/>
    </source>
</evidence>
<feature type="domain" description="Beta-ketoacyl-[acyl-carrier-protein] synthase III C-terminal" evidence="10">
    <location>
        <begin position="240"/>
        <end position="329"/>
    </location>
</feature>
<evidence type="ECO:0000256" key="2">
    <source>
        <dbReference type="ARBA" id="ARBA00008642"/>
    </source>
</evidence>
<dbReference type="GO" id="GO:0004315">
    <property type="term" value="F:3-oxoacyl-[acyl-carrier-protein] synthase activity"/>
    <property type="evidence" value="ECO:0007669"/>
    <property type="project" value="InterPro"/>
</dbReference>
<dbReference type="CDD" id="cd00830">
    <property type="entry name" value="KAS_III"/>
    <property type="match status" value="1"/>
</dbReference>
<evidence type="ECO:0000256" key="8">
    <source>
        <dbReference type="ARBA" id="ARBA00023160"/>
    </source>
</evidence>
<reference evidence="12 13" key="2">
    <citation type="submission" date="2019-09" db="EMBL/GenBank/DDBJ databases">
        <authorList>
            <person name="Jin C."/>
        </authorList>
    </citation>
    <scope>NUCLEOTIDE SEQUENCE [LARGE SCALE GENOMIC DNA]</scope>
    <source>
        <strain evidence="12 13">AN110305</strain>
    </source>
</reference>
<keyword evidence="3" id="KW-0963">Cytoplasm</keyword>
<dbReference type="Gene3D" id="3.40.47.10">
    <property type="match status" value="2"/>
</dbReference>
<dbReference type="EMBL" id="VUOB01000093">
    <property type="protein sequence ID" value="KAA2250155.1"/>
    <property type="molecule type" value="Genomic_DNA"/>
</dbReference>
<comment type="similarity">
    <text evidence="2">Belongs to the thiolase-like superfamily. FabH family.</text>
</comment>
<comment type="pathway">
    <text evidence="1">Lipid metabolism.</text>
</comment>
<evidence type="ECO:0000256" key="4">
    <source>
        <dbReference type="ARBA" id="ARBA00022516"/>
    </source>
</evidence>
<gene>
    <name evidence="12" type="ORF">F0L68_39110</name>
</gene>
<dbReference type="Pfam" id="PF08545">
    <property type="entry name" value="ACP_syn_III"/>
    <property type="match status" value="1"/>
</dbReference>
<dbReference type="GO" id="GO:0006633">
    <property type="term" value="P:fatty acid biosynthetic process"/>
    <property type="evidence" value="ECO:0007669"/>
    <property type="project" value="UniProtKB-KW"/>
</dbReference>
<dbReference type="Pfam" id="PF08541">
    <property type="entry name" value="ACP_syn_III_C"/>
    <property type="match status" value="1"/>
</dbReference>
<protein>
    <submittedName>
        <fullName evidence="12">Ketoacyl-ACP synthase III</fullName>
    </submittedName>
</protein>
<keyword evidence="4" id="KW-0444">Lipid biosynthesis</keyword>
<keyword evidence="8" id="KW-0275">Fatty acid biosynthesis</keyword>
<dbReference type="RefSeq" id="WP_149854973.1">
    <property type="nucleotide sequence ID" value="NZ_VUOB01000093.1"/>
</dbReference>
<name>A0A5B2WFP1_9PSEU</name>
<keyword evidence="6" id="KW-0276">Fatty acid metabolism</keyword>
<proteinExistence type="inferred from homology"/>
<evidence type="ECO:0000256" key="9">
    <source>
        <dbReference type="ARBA" id="ARBA00023315"/>
    </source>
</evidence>
<evidence type="ECO:0000313" key="12">
    <source>
        <dbReference type="EMBL" id="KAA2250155.1"/>
    </source>
</evidence>
<evidence type="ECO:0000313" key="13">
    <source>
        <dbReference type="Proteomes" id="UP000323454"/>
    </source>
</evidence>
<dbReference type="OrthoDB" id="9815506at2"/>
<evidence type="ECO:0000256" key="5">
    <source>
        <dbReference type="ARBA" id="ARBA00022679"/>
    </source>
</evidence>
<dbReference type="NCBIfam" id="TIGR00747">
    <property type="entry name" value="fabH"/>
    <property type="match status" value="1"/>
</dbReference>
<evidence type="ECO:0000256" key="3">
    <source>
        <dbReference type="ARBA" id="ARBA00022490"/>
    </source>
</evidence>
<dbReference type="GO" id="GO:0044550">
    <property type="term" value="P:secondary metabolite biosynthetic process"/>
    <property type="evidence" value="ECO:0007669"/>
    <property type="project" value="TreeGrafter"/>
</dbReference>
<keyword evidence="5" id="KW-0808">Transferase</keyword>